<feature type="transmembrane region" description="Helical" evidence="1">
    <location>
        <begin position="27"/>
        <end position="45"/>
    </location>
</feature>
<proteinExistence type="predicted"/>
<evidence type="ECO:0000313" key="2">
    <source>
        <dbReference type="EMBL" id="MBD8026023.1"/>
    </source>
</evidence>
<gene>
    <name evidence="2" type="ORF">H9636_05065</name>
</gene>
<sequence length="154" mass="18372">MIGLIIAVILLNTVAFMTVKRLTKNQIVHMWMFTVVFQLFVDLYLGSRYNAYWYFDSSEIEWSDLPVRTFLTPPVILLFLNRFPFHASFFKRFLYLILWSIGCTIYEALALLPEPWGYFHYGWWKLAYSAPCYPILLVVVLAFYKWICRLEKAI</sequence>
<organism evidence="2 3">
    <name type="scientific">Ureibacillus galli</name>
    <dbReference type="NCBI Taxonomy" id="2762222"/>
    <lineage>
        <taxon>Bacteria</taxon>
        <taxon>Bacillati</taxon>
        <taxon>Bacillota</taxon>
        <taxon>Bacilli</taxon>
        <taxon>Bacillales</taxon>
        <taxon>Caryophanaceae</taxon>
        <taxon>Ureibacillus</taxon>
    </lineage>
</organism>
<accession>A0ABR8X9Z7</accession>
<protein>
    <submittedName>
        <fullName evidence="2">Uncharacterized protein</fullName>
    </submittedName>
</protein>
<dbReference type="Proteomes" id="UP000640930">
    <property type="component" value="Unassembled WGS sequence"/>
</dbReference>
<keyword evidence="1" id="KW-1133">Transmembrane helix</keyword>
<feature type="transmembrane region" description="Helical" evidence="1">
    <location>
        <begin position="123"/>
        <end position="144"/>
    </location>
</feature>
<dbReference type="RefSeq" id="WP_191706536.1">
    <property type="nucleotide sequence ID" value="NZ_JACSQA010000004.1"/>
</dbReference>
<keyword evidence="1" id="KW-0472">Membrane</keyword>
<keyword evidence="3" id="KW-1185">Reference proteome</keyword>
<keyword evidence="1" id="KW-0812">Transmembrane</keyword>
<dbReference type="EMBL" id="JACSQA010000004">
    <property type="protein sequence ID" value="MBD8026023.1"/>
    <property type="molecule type" value="Genomic_DNA"/>
</dbReference>
<comment type="caution">
    <text evidence="2">The sequence shown here is derived from an EMBL/GenBank/DDBJ whole genome shotgun (WGS) entry which is preliminary data.</text>
</comment>
<reference evidence="2 3" key="1">
    <citation type="submission" date="2020-08" db="EMBL/GenBank/DDBJ databases">
        <title>A Genomic Blueprint of the Chicken Gut Microbiome.</title>
        <authorList>
            <person name="Gilroy R."/>
            <person name="Ravi A."/>
            <person name="Getino M."/>
            <person name="Pursley I."/>
            <person name="Horton D.L."/>
            <person name="Alikhan N.-F."/>
            <person name="Baker D."/>
            <person name="Gharbi K."/>
            <person name="Hall N."/>
            <person name="Watson M."/>
            <person name="Adriaenssens E.M."/>
            <person name="Foster-Nyarko E."/>
            <person name="Jarju S."/>
            <person name="Secka A."/>
            <person name="Antonio M."/>
            <person name="Oren A."/>
            <person name="Chaudhuri R."/>
            <person name="La Ragione R.M."/>
            <person name="Hildebrand F."/>
            <person name="Pallen M.J."/>
        </authorList>
    </citation>
    <scope>NUCLEOTIDE SEQUENCE [LARGE SCALE GENOMIC DNA]</scope>
    <source>
        <strain evidence="2 3">Re31</strain>
    </source>
</reference>
<name>A0ABR8X9Z7_9BACL</name>
<feature type="transmembrane region" description="Helical" evidence="1">
    <location>
        <begin position="93"/>
        <end position="111"/>
    </location>
</feature>
<evidence type="ECO:0000313" key="3">
    <source>
        <dbReference type="Proteomes" id="UP000640930"/>
    </source>
</evidence>
<evidence type="ECO:0000256" key="1">
    <source>
        <dbReference type="SAM" id="Phobius"/>
    </source>
</evidence>